<dbReference type="AlphaFoldDB" id="A0ABD0RG82"/>
<dbReference type="EMBL" id="JAMKFB020000003">
    <property type="protein sequence ID" value="KAL0196891.1"/>
    <property type="molecule type" value="Genomic_DNA"/>
</dbReference>
<keyword evidence="4" id="KW-1185">Reference proteome</keyword>
<dbReference type="PANTHER" id="PTHR11481">
    <property type="entry name" value="IMMUNOGLOBULIN FC RECEPTOR"/>
    <property type="match status" value="1"/>
</dbReference>
<feature type="non-terminal residue" evidence="3">
    <location>
        <position position="74"/>
    </location>
</feature>
<accession>A0ABD0RG82</accession>
<dbReference type="Gene3D" id="2.60.40.10">
    <property type="entry name" value="Immunoglobulins"/>
    <property type="match status" value="1"/>
</dbReference>
<name>A0ABD0RG82_CIRMR</name>
<organism evidence="3 4">
    <name type="scientific">Cirrhinus mrigala</name>
    <name type="common">Mrigala</name>
    <dbReference type="NCBI Taxonomy" id="683832"/>
    <lineage>
        <taxon>Eukaryota</taxon>
        <taxon>Metazoa</taxon>
        <taxon>Chordata</taxon>
        <taxon>Craniata</taxon>
        <taxon>Vertebrata</taxon>
        <taxon>Euteleostomi</taxon>
        <taxon>Actinopterygii</taxon>
        <taxon>Neopterygii</taxon>
        <taxon>Teleostei</taxon>
        <taxon>Ostariophysi</taxon>
        <taxon>Cypriniformes</taxon>
        <taxon>Cyprinidae</taxon>
        <taxon>Labeoninae</taxon>
        <taxon>Labeonini</taxon>
        <taxon>Cirrhinus</taxon>
    </lineage>
</organism>
<protein>
    <recommendedName>
        <fullName evidence="5">Ig-like domain-containing protein</fullName>
    </recommendedName>
</protein>
<proteinExistence type="predicted"/>
<comment type="caution">
    <text evidence="3">The sequence shown here is derived from an EMBL/GenBank/DDBJ whole genome shotgun (WGS) entry which is preliminary data.</text>
</comment>
<dbReference type="InterPro" id="IPR050488">
    <property type="entry name" value="Ig_Fc_receptor"/>
</dbReference>
<dbReference type="Proteomes" id="UP001529510">
    <property type="component" value="Unassembled WGS sequence"/>
</dbReference>
<dbReference type="InterPro" id="IPR013783">
    <property type="entry name" value="Ig-like_fold"/>
</dbReference>
<feature type="non-terminal residue" evidence="3">
    <location>
        <position position="1"/>
    </location>
</feature>
<reference evidence="3 4" key="1">
    <citation type="submission" date="2024-05" db="EMBL/GenBank/DDBJ databases">
        <title>Genome sequencing and assembly of Indian major carp, Cirrhinus mrigala (Hamilton, 1822).</title>
        <authorList>
            <person name="Mohindra V."/>
            <person name="Chowdhury L.M."/>
            <person name="Lal K."/>
            <person name="Jena J.K."/>
        </authorList>
    </citation>
    <scope>NUCLEOTIDE SEQUENCE [LARGE SCALE GENOMIC DNA]</scope>
    <source>
        <strain evidence="3">CM1030</strain>
        <tissue evidence="3">Blood</tissue>
    </source>
</reference>
<evidence type="ECO:0000256" key="1">
    <source>
        <dbReference type="ARBA" id="ARBA00022729"/>
    </source>
</evidence>
<sequence>PVHPVAEGDTLSLHGLYRNTSPSVLRAAFYKDGSLIQNQTAVMIIPTVSKSHEGFYYCRHTERGESPKSWISVR</sequence>
<gene>
    <name evidence="3" type="ORF">M9458_005431</name>
</gene>
<dbReference type="InterPro" id="IPR036179">
    <property type="entry name" value="Ig-like_dom_sf"/>
</dbReference>
<keyword evidence="1" id="KW-0732">Signal</keyword>
<dbReference type="SUPFAM" id="SSF48726">
    <property type="entry name" value="Immunoglobulin"/>
    <property type="match status" value="1"/>
</dbReference>
<evidence type="ECO:0008006" key="5">
    <source>
        <dbReference type="Google" id="ProtNLM"/>
    </source>
</evidence>
<evidence type="ECO:0000256" key="2">
    <source>
        <dbReference type="ARBA" id="ARBA00023157"/>
    </source>
</evidence>
<dbReference type="PANTHER" id="PTHR11481:SF64">
    <property type="entry name" value="FC RECEPTOR-LIKE PROTEIN 4"/>
    <property type="match status" value="1"/>
</dbReference>
<evidence type="ECO:0000313" key="4">
    <source>
        <dbReference type="Proteomes" id="UP001529510"/>
    </source>
</evidence>
<keyword evidence="2" id="KW-1015">Disulfide bond</keyword>
<evidence type="ECO:0000313" key="3">
    <source>
        <dbReference type="EMBL" id="KAL0196891.1"/>
    </source>
</evidence>